<dbReference type="EMBL" id="JABXWT010000021">
    <property type="protein sequence ID" value="NVO58282.1"/>
    <property type="molecule type" value="Genomic_DNA"/>
</dbReference>
<dbReference type="NCBIfam" id="TIGR00702">
    <property type="entry name" value="YcaO-type kinase domain"/>
    <property type="match status" value="1"/>
</dbReference>
<evidence type="ECO:0000313" key="2">
    <source>
        <dbReference type="EMBL" id="NVO58282.1"/>
    </source>
</evidence>
<protein>
    <submittedName>
        <fullName evidence="2">YcaO-like family protein</fullName>
    </submittedName>
</protein>
<evidence type="ECO:0000259" key="1">
    <source>
        <dbReference type="PROSITE" id="PS51664"/>
    </source>
</evidence>
<evidence type="ECO:0000313" key="3">
    <source>
        <dbReference type="Proteomes" id="UP000630805"/>
    </source>
</evidence>
<accession>A0ABX2PXL7</accession>
<dbReference type="Pfam" id="PF02624">
    <property type="entry name" value="YcaO"/>
    <property type="match status" value="1"/>
</dbReference>
<dbReference type="Gene3D" id="3.30.160.660">
    <property type="match status" value="1"/>
</dbReference>
<keyword evidence="3" id="KW-1185">Reference proteome</keyword>
<proteinExistence type="predicted"/>
<name>A0ABX2PXL7_9RHOB</name>
<gene>
    <name evidence="2" type="ORF">HW561_21080</name>
</gene>
<sequence>MPATSQKQYVLDTHRARDPERTLEIVKPLLRDMGITRIANLTGLDRIGLPTVMVARPNSRSVAVSLGKGLSLRAAEASGVMEAIESWHAERIQLPQRLARYAELAHEAHVVDAAGLPRVSGGRFDPHGNMLWVQGRDLCADRPCWVPLEMVDTDYTTAPVGGQAAFPRTTNGLASGNNVVEASCHAICELIERDATTLWHHQTQAARLDPDSVDDARCRQAMEMIAAAGLQVGLWNTTSDIGVACFRCVICEGQGQPGHIGIGDGCHPDRAIALLRALTEAAQTRLTYISGARDDLDPAEFTDQAKMDRARYVHDLIEGSPAQRNFTDCPSKRTGSFDEDQELLLSQLNAVGISQVVTVDLSRPDYGIAVVRAVIPGLEAPHDDPDYIPGQRAQRVREGLA</sequence>
<comment type="caution">
    <text evidence="2">The sequence shown here is derived from an EMBL/GenBank/DDBJ whole genome shotgun (WGS) entry which is preliminary data.</text>
</comment>
<dbReference type="Proteomes" id="UP000630805">
    <property type="component" value="Unassembled WGS sequence"/>
</dbReference>
<reference evidence="2 3" key="1">
    <citation type="submission" date="2020-06" db="EMBL/GenBank/DDBJ databases">
        <authorList>
            <person name="Cao W.R."/>
        </authorList>
    </citation>
    <scope>NUCLEOTIDE SEQUENCE [LARGE SCALE GENOMIC DNA]</scope>
    <source>
        <strain evidence="2 3">B1Z28</strain>
    </source>
</reference>
<feature type="domain" description="YcaO" evidence="1">
    <location>
        <begin position="67"/>
        <end position="401"/>
    </location>
</feature>
<dbReference type="PANTHER" id="PTHR37809">
    <property type="entry name" value="RIBOSOMAL PROTEIN S12 METHYLTHIOTRANSFERASE ACCESSORY FACTOR YCAO"/>
    <property type="match status" value="1"/>
</dbReference>
<dbReference type="InterPro" id="IPR003776">
    <property type="entry name" value="YcaO-like_dom"/>
</dbReference>
<dbReference type="PROSITE" id="PS51664">
    <property type="entry name" value="YCAO"/>
    <property type="match status" value="1"/>
</dbReference>
<organism evidence="2 3">
    <name type="scientific">Ruegeria haliotis</name>
    <dbReference type="NCBI Taxonomy" id="2747601"/>
    <lineage>
        <taxon>Bacteria</taxon>
        <taxon>Pseudomonadati</taxon>
        <taxon>Pseudomonadota</taxon>
        <taxon>Alphaproteobacteria</taxon>
        <taxon>Rhodobacterales</taxon>
        <taxon>Roseobacteraceae</taxon>
        <taxon>Ruegeria</taxon>
    </lineage>
</organism>
<dbReference type="RefSeq" id="WP_176867320.1">
    <property type="nucleotide sequence ID" value="NZ_JABXWT010000021.1"/>
</dbReference>
<dbReference type="PANTHER" id="PTHR37809:SF1">
    <property type="entry name" value="RIBOSOMAL PROTEIN S12 METHYLTHIOTRANSFERASE ACCESSORY FACTOR YCAO"/>
    <property type="match status" value="1"/>
</dbReference>